<dbReference type="InterPro" id="IPR035969">
    <property type="entry name" value="Rab-GAP_TBC_sf"/>
</dbReference>
<feature type="compositionally biased region" description="Pro residues" evidence="1">
    <location>
        <begin position="645"/>
        <end position="654"/>
    </location>
</feature>
<organism evidence="2 3">
    <name type="scientific">Limulus polyphemus</name>
    <name type="common">Atlantic horseshoe crab</name>
    <dbReference type="NCBI Taxonomy" id="6850"/>
    <lineage>
        <taxon>Eukaryota</taxon>
        <taxon>Metazoa</taxon>
        <taxon>Ecdysozoa</taxon>
        <taxon>Arthropoda</taxon>
        <taxon>Chelicerata</taxon>
        <taxon>Merostomata</taxon>
        <taxon>Xiphosura</taxon>
        <taxon>Limulidae</taxon>
        <taxon>Limulus</taxon>
    </lineage>
</organism>
<dbReference type="GeneID" id="111088305"/>
<feature type="compositionally biased region" description="Basic and acidic residues" evidence="1">
    <location>
        <begin position="612"/>
        <end position="629"/>
    </location>
</feature>
<dbReference type="Gene3D" id="1.10.472.80">
    <property type="entry name" value="Ypt/Rab-GAP domain of gyp1p, domain 3"/>
    <property type="match status" value="1"/>
</dbReference>
<feature type="region of interest" description="Disordered" evidence="1">
    <location>
        <begin position="580"/>
        <end position="677"/>
    </location>
</feature>
<evidence type="ECO:0000313" key="3">
    <source>
        <dbReference type="RefSeq" id="XP_022253719.1"/>
    </source>
</evidence>
<feature type="region of interest" description="Disordered" evidence="1">
    <location>
        <begin position="523"/>
        <end position="567"/>
    </location>
</feature>
<name>A0ABM1TCW3_LIMPO</name>
<sequence length="1131" mass="128086">MTASNESLSGMEWMDGCKNQSLIGCPSLEKLLEKVGSGLALKIKGQLGIPSHRQALFTLLGDDFVKEYFPNSVTDPSLLEPPKLSSRKKEQIMSEMQNWLDNQIELVLQEKSLKTKKGEPRGDMAAYMQEAGDIFSQSLDIQVKKAKTHLKNKKKNRNNDENTLTPTDIFHIAINLALSQDLTQMDPMITTMKEHSALLPKPLRSLYWSEYLLKKENEKNSKLKGRNRDIRELFRKGLARAVKEQGVERATRGSQWKQIDQAVINAYKLTPTLKCFGKDEQLTETSQVLNVVQVHSKNFQPSLVYWACGLQQVYLKNKTVDHDDEIVEVAMLLDMLQRHCMPTQSQIFAVGCRISDTLAKEDKEFFNHLNENIEKNVTGNFQEFPLESLNVNKNKSQSVKETALHKGKGLSPQQNKLFVDPEMFLHKWIVEGFMSILRPVAVLFIWDQLFMQKWSSTALCNACLALMGLLKPWFMLAHDYPSIKKVFLEEPSKLYTLDIRNAWKHLKDGGAFRDIPLMNRNFQVPEPSKCEPESSPPLPLPIPVPVPLPDTEPGSDPEETPPISAAVPAPLPEAEHVLEPEETPTVPAPVSTPIPKAEPILEPSTQIDEPETDYKQGESKDEEFHEPVEKSIPMSPQKLINSPTPAFPNIPAPEPSSLCVEEPEQDSPQLSPPPVEERNNDLHELWVPYDKETKHTLPKKSRLNIPFDLYIDGVRFIPDNATIVKITGRILNLYLQDGANQDLDIVAYPELDSPAKCPKFRFRMSLNKEGLLVNPDVLAMLRVYTLEKHTQEEVMLGSCLVGIFTNKAGKPLQLRVGGHQIRLRHGLPNPPAGLRSLEYTHMNNNPIIPLVTVLVRLLPHQEDYIPAPGYTTRYYRSKAACPSSSESLVFRHYVKEKSYTLTVKQVALQLQGNANDEDENIKRFIQQKLDQKHGVKVPDLPYERFLNYRNEFGLMILIEQAYGLPVYLSGRYIQCLAQLLPGIDAQKEGSNVVSFLTQTLDFKCPQRSPDWLDPPMRVYTAYDERTVILLSLFGLKPKYCSSGTLLESEHGKSDLKLNNSLAWTIVPCFENGCVLAGTHHAPLFKGHVDPSIVSKLEYLPWDFVLKKLMKDGAKLFVSKNSSYQSFLVNRK</sequence>
<evidence type="ECO:0000256" key="1">
    <source>
        <dbReference type="SAM" id="MobiDB-lite"/>
    </source>
</evidence>
<evidence type="ECO:0000313" key="2">
    <source>
        <dbReference type="Proteomes" id="UP000694941"/>
    </source>
</evidence>
<feature type="compositionally biased region" description="Pro residues" evidence="1">
    <location>
        <begin position="534"/>
        <end position="550"/>
    </location>
</feature>
<keyword evidence="2" id="KW-1185">Reference proteome</keyword>
<accession>A0ABM1TCW3</accession>
<dbReference type="RefSeq" id="XP_022253719.1">
    <property type="nucleotide sequence ID" value="XM_022398011.1"/>
</dbReference>
<dbReference type="Proteomes" id="UP000694941">
    <property type="component" value="Unplaced"/>
</dbReference>
<gene>
    <name evidence="3" type="primary">LOC111088305</name>
</gene>
<reference evidence="3" key="1">
    <citation type="submission" date="2025-08" db="UniProtKB">
        <authorList>
            <consortium name="RefSeq"/>
        </authorList>
    </citation>
    <scope>IDENTIFICATION</scope>
    <source>
        <tissue evidence="3">Muscle</tissue>
    </source>
</reference>
<proteinExistence type="predicted"/>
<protein>
    <submittedName>
        <fullName evidence="3">Uncharacterized protein LOC111088305</fullName>
    </submittedName>
</protein>
<dbReference type="SUPFAM" id="SSF47923">
    <property type="entry name" value="Ypt/Rab-GAP domain of gyp1p"/>
    <property type="match status" value="1"/>
</dbReference>